<dbReference type="InterPro" id="IPR050571">
    <property type="entry name" value="Class-IV_PLP-Dep_Aminotrnsfr"/>
</dbReference>
<protein>
    <submittedName>
        <fullName evidence="3">Aminotransferase, class IV</fullName>
        <ecNumber evidence="3">2.6.1.21</ecNumber>
    </submittedName>
</protein>
<dbReference type="InterPro" id="IPR036038">
    <property type="entry name" value="Aminotransferase-like"/>
</dbReference>
<comment type="cofactor">
    <cofactor evidence="1">
        <name>pyridoxal 5'-phosphate</name>
        <dbReference type="ChEBI" id="CHEBI:597326"/>
    </cofactor>
</comment>
<dbReference type="Gene3D" id="3.20.10.10">
    <property type="entry name" value="D-amino Acid Aminotransferase, subunit A, domain 2"/>
    <property type="match status" value="1"/>
</dbReference>
<organism evidence="3 4">
    <name type="scientific">Gottschalkia acidurici (strain ATCC 7906 / DSM 604 / BCRC 14475 / CIP 104303 / KCTC 5404 / NCIMB 10678 / 9a)</name>
    <name type="common">Clostridium acidurici</name>
    <dbReference type="NCBI Taxonomy" id="1128398"/>
    <lineage>
        <taxon>Bacteria</taxon>
        <taxon>Bacillati</taxon>
        <taxon>Bacillota</taxon>
        <taxon>Tissierellia</taxon>
        <taxon>Tissierellales</taxon>
        <taxon>Gottschalkiaceae</taxon>
        <taxon>Gottschalkia</taxon>
    </lineage>
</organism>
<dbReference type="eggNOG" id="COG0115">
    <property type="taxonomic scope" value="Bacteria"/>
</dbReference>
<dbReference type="SUPFAM" id="SSF56752">
    <property type="entry name" value="D-aminoacid aminotransferase-like PLP-dependent enzymes"/>
    <property type="match status" value="1"/>
</dbReference>
<keyword evidence="3" id="KW-0808">Transferase</keyword>
<dbReference type="InterPro" id="IPR043131">
    <property type="entry name" value="BCAT-like_N"/>
</dbReference>
<dbReference type="Gene3D" id="3.30.470.10">
    <property type="match status" value="1"/>
</dbReference>
<comment type="similarity">
    <text evidence="2">Belongs to the class-IV pyridoxal-phosphate-dependent aminotransferase family.</text>
</comment>
<dbReference type="GO" id="GO:0005829">
    <property type="term" value="C:cytosol"/>
    <property type="evidence" value="ECO:0007669"/>
    <property type="project" value="TreeGrafter"/>
</dbReference>
<evidence type="ECO:0000256" key="2">
    <source>
        <dbReference type="ARBA" id="ARBA00009320"/>
    </source>
</evidence>
<dbReference type="HOGENOM" id="CLU_020844_4_2_9"/>
<evidence type="ECO:0000313" key="4">
    <source>
        <dbReference type="Proteomes" id="UP000006094"/>
    </source>
</evidence>
<dbReference type="InterPro" id="IPR001544">
    <property type="entry name" value="Aminotrans_IV"/>
</dbReference>
<reference evidence="3 4" key="1">
    <citation type="journal article" date="2012" name="PLoS ONE">
        <title>The purine-utilizing bacterium Clostridium acidurici 9a: a genome-guided metabolic reconsideration.</title>
        <authorList>
            <person name="Hartwich K."/>
            <person name="Poehlein A."/>
            <person name="Daniel R."/>
        </authorList>
    </citation>
    <scope>NUCLEOTIDE SEQUENCE [LARGE SCALE GENOMIC DNA]</scope>
    <source>
        <strain evidence="4">ATCC 7906 / DSM 604 / BCRC 14475 / CIP 104303 / KCTC 5404 / NCIMB 10678 / 9a</strain>
    </source>
</reference>
<dbReference type="Proteomes" id="UP000006094">
    <property type="component" value="Chromosome"/>
</dbReference>
<dbReference type="STRING" id="1128398.Curi_c05890"/>
<dbReference type="GO" id="GO:0047810">
    <property type="term" value="F:D-alanine-2-oxoglutarate aminotransferase activity"/>
    <property type="evidence" value="ECO:0007669"/>
    <property type="project" value="UniProtKB-EC"/>
</dbReference>
<dbReference type="GO" id="GO:0046394">
    <property type="term" value="P:carboxylic acid biosynthetic process"/>
    <property type="evidence" value="ECO:0007669"/>
    <property type="project" value="UniProtKB-ARBA"/>
</dbReference>
<keyword evidence="3" id="KW-0032">Aminotransferase</keyword>
<dbReference type="CDD" id="cd00449">
    <property type="entry name" value="PLPDE_IV"/>
    <property type="match status" value="1"/>
</dbReference>
<proteinExistence type="inferred from homology"/>
<name>K0AUV7_GOTA9</name>
<dbReference type="AlphaFoldDB" id="K0AUV7"/>
<dbReference type="PANTHER" id="PTHR42743:SF11">
    <property type="entry name" value="AMINODEOXYCHORISMATE LYASE"/>
    <property type="match status" value="1"/>
</dbReference>
<evidence type="ECO:0000313" key="3">
    <source>
        <dbReference type="EMBL" id="AFS77663.1"/>
    </source>
</evidence>
<dbReference type="KEGG" id="cad:Curi_c05890"/>
<dbReference type="PANTHER" id="PTHR42743">
    <property type="entry name" value="AMINO-ACID AMINOTRANSFERASE"/>
    <property type="match status" value="1"/>
</dbReference>
<evidence type="ECO:0000256" key="1">
    <source>
        <dbReference type="ARBA" id="ARBA00001933"/>
    </source>
</evidence>
<dbReference type="InterPro" id="IPR043132">
    <property type="entry name" value="BCAT-like_C"/>
</dbReference>
<dbReference type="EMBL" id="CP003326">
    <property type="protein sequence ID" value="AFS77663.1"/>
    <property type="molecule type" value="Genomic_DNA"/>
</dbReference>
<accession>K0AUV7</accession>
<dbReference type="Pfam" id="PF01063">
    <property type="entry name" value="Aminotran_4"/>
    <property type="match status" value="1"/>
</dbReference>
<keyword evidence="4" id="KW-1185">Reference proteome</keyword>
<dbReference type="EC" id="2.6.1.21" evidence="3"/>
<sequence>MGNNMNNDAMLKKYIYNGNVYDTSQNEGFNKTDTLSIYEVIRVKNGVILFKEEHLNRMEKSAEMLGYKMKKSKEEITEEIIKLVNINEAINNNIKLVCSNLDSENQNFLTYFTKSSYNIEDVPKIGASTIVYRTKRDNPNIKIINAKQREEINKSLKENNAFEALLENEEGYITEGSRSNMLFVKGDKVYTAPAKDVLIGITRSKIMNICKELRIDVIEKNIHISEIKDLDGVFMSTTPIGVLPIVTIDDIKFDSMNNKTIINIMNGYESLVEDYIKNNR</sequence>
<gene>
    <name evidence="3" type="ordered locus">Curi_c05890</name>
</gene>